<organism evidence="1 2">
    <name type="scientific">Nostoc commune NIES-4072</name>
    <dbReference type="NCBI Taxonomy" id="2005467"/>
    <lineage>
        <taxon>Bacteria</taxon>
        <taxon>Bacillati</taxon>
        <taxon>Cyanobacteriota</taxon>
        <taxon>Cyanophyceae</taxon>
        <taxon>Nostocales</taxon>
        <taxon>Nostocaceae</taxon>
        <taxon>Nostoc</taxon>
    </lineage>
</organism>
<dbReference type="RefSeq" id="WP_109007160.1">
    <property type="nucleotide sequence ID" value="NZ_BDUD01000001.1"/>
</dbReference>
<name>A0A2R5FEH3_NOSCO</name>
<gene>
    <name evidence="1" type="ORF">NIES4072_04930</name>
</gene>
<reference evidence="1 2" key="1">
    <citation type="submission" date="2017-06" db="EMBL/GenBank/DDBJ databases">
        <title>Genome sequencing of cyanobaciteial culture collection at National Institute for Environmental Studies (NIES).</title>
        <authorList>
            <person name="Hirose Y."/>
            <person name="Shimura Y."/>
            <person name="Fujisawa T."/>
            <person name="Nakamura Y."/>
            <person name="Kawachi M."/>
        </authorList>
    </citation>
    <scope>NUCLEOTIDE SEQUENCE [LARGE SCALE GENOMIC DNA]</scope>
    <source>
        <strain evidence="1 2">NIES-4072</strain>
    </source>
</reference>
<dbReference type="OrthoDB" id="513494at2"/>
<accession>A0A2R5FEH3</accession>
<evidence type="ECO:0000313" key="2">
    <source>
        <dbReference type="Proteomes" id="UP000245124"/>
    </source>
</evidence>
<protein>
    <submittedName>
        <fullName evidence="1">Uncharacterized protein</fullName>
    </submittedName>
</protein>
<comment type="caution">
    <text evidence="1">The sequence shown here is derived from an EMBL/GenBank/DDBJ whole genome shotgun (WGS) entry which is preliminary data.</text>
</comment>
<proteinExistence type="predicted"/>
<evidence type="ECO:0000313" key="1">
    <source>
        <dbReference type="EMBL" id="GBG16847.1"/>
    </source>
</evidence>
<dbReference type="Proteomes" id="UP000245124">
    <property type="component" value="Unassembled WGS sequence"/>
</dbReference>
<sequence>MSQILELHKQAMDLAEAAFTAKLRGDLKQSSQVSRQAFEKESQAAALIANQLDAEPTRSVLHRSAASLAIDCGEFRAAERLIAMPAAGYAYALSGNPPQEIAQELKDLFIKINLRPYLERHGVSFDEEKFRNLIVDKQGA</sequence>
<keyword evidence="2" id="KW-1185">Reference proteome</keyword>
<dbReference type="EMBL" id="BDUD01000001">
    <property type="protein sequence ID" value="GBG16847.1"/>
    <property type="molecule type" value="Genomic_DNA"/>
</dbReference>
<dbReference type="AlphaFoldDB" id="A0A2R5FEH3"/>